<proteinExistence type="predicted"/>
<protein>
    <submittedName>
        <fullName evidence="1">Uncharacterized protein</fullName>
    </submittedName>
</protein>
<dbReference type="KEGG" id="peh:Spb1_19180"/>
<evidence type="ECO:0000313" key="1">
    <source>
        <dbReference type="EMBL" id="QDV29991.1"/>
    </source>
</evidence>
<accession>A0A518GNG2</accession>
<sequence>MKENFTQESDDDQLKRQGTIERGRNCSGLHLAISFGALNRKHVKMMCETGGRLPNFWESLIK</sequence>
<dbReference type="AlphaFoldDB" id="A0A518GNG2"/>
<organism evidence="1 2">
    <name type="scientific">Planctopirus ephydatiae</name>
    <dbReference type="NCBI Taxonomy" id="2528019"/>
    <lineage>
        <taxon>Bacteria</taxon>
        <taxon>Pseudomonadati</taxon>
        <taxon>Planctomycetota</taxon>
        <taxon>Planctomycetia</taxon>
        <taxon>Planctomycetales</taxon>
        <taxon>Planctomycetaceae</taxon>
        <taxon>Planctopirus</taxon>
    </lineage>
</organism>
<evidence type="ECO:0000313" key="2">
    <source>
        <dbReference type="Proteomes" id="UP000315349"/>
    </source>
</evidence>
<gene>
    <name evidence="1" type="ORF">Spb1_19180</name>
</gene>
<reference evidence="1 2" key="1">
    <citation type="submission" date="2019-02" db="EMBL/GenBank/DDBJ databases">
        <title>Deep-cultivation of Planctomycetes and their phenomic and genomic characterization uncovers novel biology.</title>
        <authorList>
            <person name="Wiegand S."/>
            <person name="Jogler M."/>
            <person name="Boedeker C."/>
            <person name="Pinto D."/>
            <person name="Vollmers J."/>
            <person name="Rivas-Marin E."/>
            <person name="Kohn T."/>
            <person name="Peeters S.H."/>
            <person name="Heuer A."/>
            <person name="Rast P."/>
            <person name="Oberbeckmann S."/>
            <person name="Bunk B."/>
            <person name="Jeske O."/>
            <person name="Meyerdierks A."/>
            <person name="Storesund J.E."/>
            <person name="Kallscheuer N."/>
            <person name="Luecker S."/>
            <person name="Lage O.M."/>
            <person name="Pohl T."/>
            <person name="Merkel B.J."/>
            <person name="Hornburger P."/>
            <person name="Mueller R.-W."/>
            <person name="Bruemmer F."/>
            <person name="Labrenz M."/>
            <person name="Spormann A.M."/>
            <person name="Op den Camp H."/>
            <person name="Overmann J."/>
            <person name="Amann R."/>
            <person name="Jetten M.S.M."/>
            <person name="Mascher T."/>
            <person name="Medema M.H."/>
            <person name="Devos D.P."/>
            <person name="Kaster A.-K."/>
            <person name="Ovreas L."/>
            <person name="Rohde M."/>
            <person name="Galperin M.Y."/>
            <person name="Jogler C."/>
        </authorList>
    </citation>
    <scope>NUCLEOTIDE SEQUENCE [LARGE SCALE GENOMIC DNA]</scope>
    <source>
        <strain evidence="1 2">Spb1</strain>
    </source>
</reference>
<keyword evidence="2" id="KW-1185">Reference proteome</keyword>
<name>A0A518GNG2_9PLAN</name>
<dbReference type="EMBL" id="CP036299">
    <property type="protein sequence ID" value="QDV29991.1"/>
    <property type="molecule type" value="Genomic_DNA"/>
</dbReference>
<dbReference type="Proteomes" id="UP000315349">
    <property type="component" value="Chromosome"/>
</dbReference>